<dbReference type="EC" id="2.7.2.4" evidence="14"/>
<dbReference type="EMBL" id="SOBG01000001">
    <property type="protein sequence ID" value="TDT72222.1"/>
    <property type="molecule type" value="Genomic_DNA"/>
</dbReference>
<dbReference type="Proteomes" id="UP000294678">
    <property type="component" value="Unassembled WGS sequence"/>
</dbReference>
<keyword evidence="8 13" id="KW-0547">Nucleotide-binding</keyword>
<dbReference type="NCBIfam" id="NF005155">
    <property type="entry name" value="PRK06635.1-4"/>
    <property type="match status" value="1"/>
</dbReference>
<dbReference type="PROSITE" id="PS51671">
    <property type="entry name" value="ACT"/>
    <property type="match status" value="2"/>
</dbReference>
<protein>
    <recommendedName>
        <fullName evidence="14">Aspartokinase</fullName>
        <ecNumber evidence="14">2.7.2.4</ecNumber>
    </recommendedName>
</protein>
<feature type="binding site" evidence="13">
    <location>
        <position position="184"/>
    </location>
    <ligand>
        <name>ATP</name>
        <dbReference type="ChEBI" id="CHEBI:30616"/>
    </ligand>
</feature>
<dbReference type="InterPro" id="IPR018042">
    <property type="entry name" value="Aspartate_kinase_CS"/>
</dbReference>
<dbReference type="GO" id="GO:0005524">
    <property type="term" value="F:ATP binding"/>
    <property type="evidence" value="ECO:0007669"/>
    <property type="project" value="UniProtKB-KW"/>
</dbReference>
<evidence type="ECO:0000256" key="10">
    <source>
        <dbReference type="ARBA" id="ARBA00022840"/>
    </source>
</evidence>
<dbReference type="CDD" id="cd04913">
    <property type="entry name" value="ACT_AKii-LysC-BS-like_1"/>
    <property type="match status" value="1"/>
</dbReference>
<gene>
    <name evidence="17" type="ORF">EV215_0009</name>
</gene>
<comment type="similarity">
    <text evidence="4 14">Belongs to the aspartokinase family.</text>
</comment>
<dbReference type="Gene3D" id="3.30.2130.10">
    <property type="entry name" value="VC0802-like"/>
    <property type="match status" value="1"/>
</dbReference>
<dbReference type="InterPro" id="IPR005260">
    <property type="entry name" value="Asp_kin_monofn"/>
</dbReference>
<keyword evidence="6 14" id="KW-0808">Transferase</keyword>
<dbReference type="InterPro" id="IPR036393">
    <property type="entry name" value="AceGlu_kinase-like_sf"/>
</dbReference>
<dbReference type="InterPro" id="IPR002912">
    <property type="entry name" value="ACT_dom"/>
</dbReference>
<evidence type="ECO:0000256" key="15">
    <source>
        <dbReference type="RuleBase" id="RU004249"/>
    </source>
</evidence>
<feature type="binding site" evidence="13">
    <location>
        <begin position="7"/>
        <end position="10"/>
    </location>
    <ligand>
        <name>ATP</name>
        <dbReference type="ChEBI" id="CHEBI:30616"/>
    </ligand>
</feature>
<proteinExistence type="inferred from homology"/>
<dbReference type="FunFam" id="3.30.2130.10:FF:000001">
    <property type="entry name" value="Bifunctional aspartokinase/homoserine dehydrogenase"/>
    <property type="match status" value="1"/>
</dbReference>
<dbReference type="SUPFAM" id="SSF55021">
    <property type="entry name" value="ACT-like"/>
    <property type="match status" value="2"/>
</dbReference>
<dbReference type="PANTHER" id="PTHR21499:SF3">
    <property type="entry name" value="ASPARTOKINASE"/>
    <property type="match status" value="1"/>
</dbReference>
<dbReference type="PROSITE" id="PS00324">
    <property type="entry name" value="ASPARTOKINASE"/>
    <property type="match status" value="1"/>
</dbReference>
<evidence type="ECO:0000256" key="12">
    <source>
        <dbReference type="ARBA" id="ARBA00047872"/>
    </source>
</evidence>
<keyword evidence="7" id="KW-0677">Repeat</keyword>
<evidence type="ECO:0000256" key="2">
    <source>
        <dbReference type="ARBA" id="ARBA00004986"/>
    </source>
</evidence>
<comment type="pathway">
    <text evidence="1 15">Amino-acid biosynthesis; L-lysine biosynthesis via DAP pathway; (S)-tetrahydrodipicolinate from L-aspartate: step 1/4.</text>
</comment>
<accession>A0AA46I6E0</accession>
<dbReference type="GO" id="GO:0009090">
    <property type="term" value="P:homoserine biosynthetic process"/>
    <property type="evidence" value="ECO:0007669"/>
    <property type="project" value="TreeGrafter"/>
</dbReference>
<evidence type="ECO:0000256" key="7">
    <source>
        <dbReference type="ARBA" id="ARBA00022737"/>
    </source>
</evidence>
<feature type="domain" description="ACT" evidence="16">
    <location>
        <begin position="263"/>
        <end position="341"/>
    </location>
</feature>
<evidence type="ECO:0000313" key="17">
    <source>
        <dbReference type="EMBL" id="TDT72222.1"/>
    </source>
</evidence>
<sequence>MSIIVQKYGGTSVGDIEKIKNIAKKVVKTKRQGNKMVIVVSAMGKTTNQLVNMAHEITENPSEREMDVLLSTGEQITIALLAMAIENLGENVISLTGAQAGIITDSRHKKARIEEINTERLNCELNNNKIVIVAGFQGITKEGNISTLGRGGSDTSAVALACALKADMCEIYTDVPGVFTTDPRKVKTAKLMNEISYDEMLELAKLGAKVLHPRSVELARKYNLVLYVKSTFEEGKGTKVAGVNKMEKVLVRGVTIDENIARISVVDVPDHPGVAFNLFSHLAKNNIGIDMIIQNLDHNGKNDISFTVSTDDLNNAKNIANEFLQSVNGNTVIVKDDVCKLSIVGTGITGSAEVASKLFEILYKAGVNIEMISTSEIKISCLIDKKLGLEALNAVHEAFELGL</sequence>
<keyword evidence="11" id="KW-0457">Lysine biosynthesis</keyword>
<dbReference type="NCBIfam" id="TIGR00656">
    <property type="entry name" value="asp_kin_monofn"/>
    <property type="match status" value="1"/>
</dbReference>
<comment type="catalytic activity">
    <reaction evidence="12 14">
        <text>L-aspartate + ATP = 4-phospho-L-aspartate + ADP</text>
        <dbReference type="Rhea" id="RHEA:23776"/>
        <dbReference type="ChEBI" id="CHEBI:29991"/>
        <dbReference type="ChEBI" id="CHEBI:30616"/>
        <dbReference type="ChEBI" id="CHEBI:57535"/>
        <dbReference type="ChEBI" id="CHEBI:456216"/>
        <dbReference type="EC" id="2.7.2.4"/>
    </reaction>
</comment>
<dbReference type="InterPro" id="IPR054352">
    <property type="entry name" value="ACT_Aspartokinase"/>
</dbReference>
<evidence type="ECO:0000256" key="1">
    <source>
        <dbReference type="ARBA" id="ARBA00004766"/>
    </source>
</evidence>
<keyword evidence="9 14" id="KW-0418">Kinase</keyword>
<dbReference type="PIRSF" id="PIRSF000726">
    <property type="entry name" value="Asp_kin"/>
    <property type="match status" value="1"/>
</dbReference>
<keyword evidence="10 13" id="KW-0067">ATP-binding</keyword>
<evidence type="ECO:0000256" key="9">
    <source>
        <dbReference type="ARBA" id="ARBA00022777"/>
    </source>
</evidence>
<dbReference type="Pfam" id="PF00696">
    <property type="entry name" value="AA_kinase"/>
    <property type="match status" value="1"/>
</dbReference>
<dbReference type="FunFam" id="3.40.1160.10:FF:000002">
    <property type="entry name" value="Aspartokinase"/>
    <property type="match status" value="1"/>
</dbReference>
<comment type="pathway">
    <text evidence="3 15">Amino-acid biosynthesis; L-threonine biosynthesis; L-threonine from L-aspartate: step 1/5.</text>
</comment>
<dbReference type="CDD" id="cd04923">
    <property type="entry name" value="ACT_AK-LysC-DapG-like_2"/>
    <property type="match status" value="1"/>
</dbReference>
<evidence type="ECO:0000256" key="8">
    <source>
        <dbReference type="ARBA" id="ARBA00022741"/>
    </source>
</evidence>
<evidence type="ECO:0000256" key="6">
    <source>
        <dbReference type="ARBA" id="ARBA00022679"/>
    </source>
</evidence>
<dbReference type="SUPFAM" id="SSF53633">
    <property type="entry name" value="Carbamate kinase-like"/>
    <property type="match status" value="1"/>
</dbReference>
<feature type="binding site" evidence="13">
    <location>
        <begin position="173"/>
        <end position="174"/>
    </location>
    <ligand>
        <name>ATP</name>
        <dbReference type="ChEBI" id="CHEBI:30616"/>
    </ligand>
</feature>
<dbReference type="CDD" id="cd04261">
    <property type="entry name" value="AAK_AKii-LysC-BS"/>
    <property type="match status" value="1"/>
</dbReference>
<dbReference type="AlphaFoldDB" id="A0AA46I6E0"/>
<feature type="domain" description="ACT" evidence="16">
    <location>
        <begin position="343"/>
        <end position="403"/>
    </location>
</feature>
<dbReference type="PANTHER" id="PTHR21499">
    <property type="entry name" value="ASPARTATE KINASE"/>
    <property type="match status" value="1"/>
</dbReference>
<evidence type="ECO:0000256" key="11">
    <source>
        <dbReference type="ARBA" id="ARBA00023154"/>
    </source>
</evidence>
<feature type="binding site" evidence="13">
    <location>
        <position position="47"/>
    </location>
    <ligand>
        <name>substrate</name>
    </ligand>
</feature>
<dbReference type="GO" id="GO:0009089">
    <property type="term" value="P:lysine biosynthetic process via diaminopimelate"/>
    <property type="evidence" value="ECO:0007669"/>
    <property type="project" value="InterPro"/>
</dbReference>
<evidence type="ECO:0000259" key="16">
    <source>
        <dbReference type="PROSITE" id="PS51671"/>
    </source>
</evidence>
<feature type="binding site" evidence="13">
    <location>
        <begin position="209"/>
        <end position="210"/>
    </location>
    <ligand>
        <name>ATP</name>
        <dbReference type="ChEBI" id="CHEBI:30616"/>
    </ligand>
</feature>
<keyword evidence="5 15" id="KW-0028">Amino-acid biosynthesis</keyword>
<evidence type="ECO:0000256" key="14">
    <source>
        <dbReference type="RuleBase" id="RU003448"/>
    </source>
</evidence>
<dbReference type="Gene3D" id="3.40.1160.10">
    <property type="entry name" value="Acetylglutamate kinase-like"/>
    <property type="match status" value="1"/>
</dbReference>
<dbReference type="GO" id="GO:0004072">
    <property type="term" value="F:aspartate kinase activity"/>
    <property type="evidence" value="ECO:0007669"/>
    <property type="project" value="UniProtKB-EC"/>
</dbReference>
<dbReference type="InterPro" id="IPR041740">
    <property type="entry name" value="AKii-LysC-BS"/>
</dbReference>
<dbReference type="NCBIfam" id="NF005154">
    <property type="entry name" value="PRK06635.1-2"/>
    <property type="match status" value="1"/>
</dbReference>
<dbReference type="NCBIfam" id="TIGR00657">
    <property type="entry name" value="asp_kinases"/>
    <property type="match status" value="1"/>
</dbReference>
<dbReference type="InterPro" id="IPR045865">
    <property type="entry name" value="ACT-like_dom_sf"/>
</dbReference>
<evidence type="ECO:0000256" key="3">
    <source>
        <dbReference type="ARBA" id="ARBA00005139"/>
    </source>
</evidence>
<comment type="pathway">
    <text evidence="2 15">Amino-acid biosynthesis; L-methionine biosynthesis via de novo pathway; L-homoserine from L-aspartate: step 1/3.</text>
</comment>
<dbReference type="Pfam" id="PF22468">
    <property type="entry name" value="ACT_9"/>
    <property type="match status" value="2"/>
</dbReference>
<reference evidence="17 18" key="1">
    <citation type="submission" date="2019-03" db="EMBL/GenBank/DDBJ databases">
        <title>Genomic Encyclopedia of Type Strains, Phase IV (KMG-IV): sequencing the most valuable type-strain genomes for metagenomic binning, comparative biology and taxonomic classification.</title>
        <authorList>
            <person name="Goeker M."/>
        </authorList>
    </citation>
    <scope>NUCLEOTIDE SEQUENCE [LARGE SCALE GENOMIC DNA]</scope>
    <source>
        <strain evidence="17 18">DSM 100055</strain>
    </source>
</reference>
<evidence type="ECO:0000256" key="13">
    <source>
        <dbReference type="PIRSR" id="PIRSR000726-1"/>
    </source>
</evidence>
<feature type="binding site" evidence="13">
    <location>
        <position position="74"/>
    </location>
    <ligand>
        <name>substrate</name>
    </ligand>
</feature>
<dbReference type="GO" id="GO:0005829">
    <property type="term" value="C:cytosol"/>
    <property type="evidence" value="ECO:0007669"/>
    <property type="project" value="TreeGrafter"/>
</dbReference>
<organism evidence="17 18">
    <name type="scientific">Hypnocyclicus thermotrophus</name>
    <dbReference type="NCBI Taxonomy" id="1627895"/>
    <lineage>
        <taxon>Bacteria</taxon>
        <taxon>Fusobacteriati</taxon>
        <taxon>Fusobacteriota</taxon>
        <taxon>Fusobacteriia</taxon>
        <taxon>Fusobacteriales</taxon>
        <taxon>Fusobacteriaceae</taxon>
        <taxon>Hypnocyclicus</taxon>
    </lineage>
</organism>
<keyword evidence="18" id="KW-1185">Reference proteome</keyword>
<dbReference type="InterPro" id="IPR001048">
    <property type="entry name" value="Asp/Glu/Uridylate_kinase"/>
</dbReference>
<evidence type="ECO:0000256" key="4">
    <source>
        <dbReference type="ARBA" id="ARBA00010122"/>
    </source>
</evidence>
<dbReference type="InterPro" id="IPR001341">
    <property type="entry name" value="Asp_kinase"/>
</dbReference>
<dbReference type="RefSeq" id="WP_134111754.1">
    <property type="nucleotide sequence ID" value="NZ_SOBG01000001.1"/>
</dbReference>
<name>A0AA46I6E0_9FUSO</name>
<evidence type="ECO:0000313" key="18">
    <source>
        <dbReference type="Proteomes" id="UP000294678"/>
    </source>
</evidence>
<evidence type="ECO:0000256" key="5">
    <source>
        <dbReference type="ARBA" id="ARBA00022605"/>
    </source>
</evidence>
<comment type="caution">
    <text evidence="17">The sequence shown here is derived from an EMBL/GenBank/DDBJ whole genome shotgun (WGS) entry which is preliminary data.</text>
</comment>